<dbReference type="AlphaFoldDB" id="A0A0F8X7C6"/>
<evidence type="ECO:0000313" key="1">
    <source>
        <dbReference type="EMBL" id="KKK64713.1"/>
    </source>
</evidence>
<dbReference type="EMBL" id="LAZR01060899">
    <property type="protein sequence ID" value="KKK64713.1"/>
    <property type="molecule type" value="Genomic_DNA"/>
</dbReference>
<comment type="caution">
    <text evidence="1">The sequence shown here is derived from an EMBL/GenBank/DDBJ whole genome shotgun (WGS) entry which is preliminary data.</text>
</comment>
<evidence type="ECO:0008006" key="2">
    <source>
        <dbReference type="Google" id="ProtNLM"/>
    </source>
</evidence>
<name>A0A0F8X7C6_9ZZZZ</name>
<gene>
    <name evidence="1" type="ORF">LCGC14_2981420</name>
</gene>
<protein>
    <recommendedName>
        <fullName evidence="2">Metal-dependent protein hydrolase</fullName>
    </recommendedName>
</protein>
<organism evidence="1">
    <name type="scientific">marine sediment metagenome</name>
    <dbReference type="NCBI Taxonomy" id="412755"/>
    <lineage>
        <taxon>unclassified sequences</taxon>
        <taxon>metagenomes</taxon>
        <taxon>ecological metagenomes</taxon>
    </lineage>
</organism>
<accession>A0A0F8X7C6</accession>
<sequence>MKAQLIITHPGSAHFDEVAAVSLIQAVHADTVFRIERREPAQAELDNPDVWVVDIGDRHEPEKHNFDHHQSLDCPTAFVLVAEYLGLVETMSVMPWWHFKDEVDRFGPGKSSIKYHAGDDLVNRNPVEIWLMASFASEPVASLPLLKAFGAHIIEDARMLKSQIDFWKTRSRLVIAGVPAMIGETKESAGLEEFRRLEENPPAIVISLDRRDKGWRLFRYDGTPVDFSLISERPEIAFAHKSGFMANTKERLGIDDLIALVSKAVTSF</sequence>
<reference evidence="1" key="1">
    <citation type="journal article" date="2015" name="Nature">
        <title>Complex archaea that bridge the gap between prokaryotes and eukaryotes.</title>
        <authorList>
            <person name="Spang A."/>
            <person name="Saw J.H."/>
            <person name="Jorgensen S.L."/>
            <person name="Zaremba-Niedzwiedzka K."/>
            <person name="Martijn J."/>
            <person name="Lind A.E."/>
            <person name="van Eijk R."/>
            <person name="Schleper C."/>
            <person name="Guy L."/>
            <person name="Ettema T.J."/>
        </authorList>
    </citation>
    <scope>NUCLEOTIDE SEQUENCE</scope>
</reference>
<dbReference type="InterPro" id="IPR003226">
    <property type="entry name" value="MYG1_exonuclease"/>
</dbReference>
<dbReference type="Pfam" id="PF03690">
    <property type="entry name" value="MYG1_exonuc"/>
    <property type="match status" value="1"/>
</dbReference>
<proteinExistence type="predicted"/>